<comment type="caution">
    <text evidence="1">The sequence shown here is derived from an EMBL/GenBank/DDBJ whole genome shotgun (WGS) entry which is preliminary data.</text>
</comment>
<accession>A0ACC0BH31</accession>
<reference evidence="2" key="1">
    <citation type="journal article" date="2023" name="Nat. Plants">
        <title>Single-cell RNA sequencing provides a high-resolution roadmap for understanding the multicellular compartmentation of specialized metabolism.</title>
        <authorList>
            <person name="Sun S."/>
            <person name="Shen X."/>
            <person name="Li Y."/>
            <person name="Li Y."/>
            <person name="Wang S."/>
            <person name="Li R."/>
            <person name="Zhang H."/>
            <person name="Shen G."/>
            <person name="Guo B."/>
            <person name="Wei J."/>
            <person name="Xu J."/>
            <person name="St-Pierre B."/>
            <person name="Chen S."/>
            <person name="Sun C."/>
        </authorList>
    </citation>
    <scope>NUCLEOTIDE SEQUENCE [LARGE SCALE GENOMIC DNA]</scope>
</reference>
<dbReference type="EMBL" id="CM044703">
    <property type="protein sequence ID" value="KAI5671954.1"/>
    <property type="molecule type" value="Genomic_DNA"/>
</dbReference>
<evidence type="ECO:0000313" key="1">
    <source>
        <dbReference type="EMBL" id="KAI5671954.1"/>
    </source>
</evidence>
<keyword evidence="2" id="KW-1185">Reference proteome</keyword>
<sequence>MAEPISNSNETFSNFFESWVSEQNNFLEELIKASNNDDEFLLVPLITRVVNHYEHYYKTKSEWAEHHVLSILSPSWKSSLEDSFLWIGGWRPSMAFHLLYSKSGLQLEGGLGKLLQGIELRNLGDLSANQLMLVDGLQGKTIKEEREISEKLAKHQESVADTTMVQLSHVVTELIRENDENGNGRIDDDMRVESELGKKEEGLLNILRRADELRLNTLKKLVNILSPFQAAHFLIAAAELHLRLHDWGKRRDATRHGQHDGK</sequence>
<protein>
    <submittedName>
        <fullName evidence="1">Uncharacterized protein</fullName>
    </submittedName>
</protein>
<organism evidence="1 2">
    <name type="scientific">Catharanthus roseus</name>
    <name type="common">Madagascar periwinkle</name>
    <name type="synonym">Vinca rosea</name>
    <dbReference type="NCBI Taxonomy" id="4058"/>
    <lineage>
        <taxon>Eukaryota</taxon>
        <taxon>Viridiplantae</taxon>
        <taxon>Streptophyta</taxon>
        <taxon>Embryophyta</taxon>
        <taxon>Tracheophyta</taxon>
        <taxon>Spermatophyta</taxon>
        <taxon>Magnoliopsida</taxon>
        <taxon>eudicotyledons</taxon>
        <taxon>Gunneridae</taxon>
        <taxon>Pentapetalae</taxon>
        <taxon>asterids</taxon>
        <taxon>lamiids</taxon>
        <taxon>Gentianales</taxon>
        <taxon>Apocynaceae</taxon>
        <taxon>Rauvolfioideae</taxon>
        <taxon>Vinceae</taxon>
        <taxon>Catharanthinae</taxon>
        <taxon>Catharanthus</taxon>
    </lineage>
</organism>
<name>A0ACC0BH31_CATRO</name>
<dbReference type="Proteomes" id="UP001060085">
    <property type="component" value="Linkage Group LG03"/>
</dbReference>
<proteinExistence type="predicted"/>
<evidence type="ECO:0000313" key="2">
    <source>
        <dbReference type="Proteomes" id="UP001060085"/>
    </source>
</evidence>
<gene>
    <name evidence="1" type="ORF">M9H77_12318</name>
</gene>